<dbReference type="EMBL" id="CP053084">
    <property type="protein sequence ID" value="QJR29893.1"/>
    <property type="molecule type" value="Genomic_DNA"/>
</dbReference>
<protein>
    <submittedName>
        <fullName evidence="2">Uncharacterized protein</fullName>
    </submittedName>
</protein>
<dbReference type="RefSeq" id="WP_171099583.1">
    <property type="nucleotide sequence ID" value="NZ_CP053084.1"/>
</dbReference>
<sequence>MSGAIPKGMTKMGDDIQNMKSTAEDRAVERAEQQLADPSALNMQFLQSTLNTSEFDGLSANSGFPGSAAKSQLHQSNPSGGGFSGLSPAYSGAGLLGAVAAADLSGASSAMGMAAQVASAAPVTFGKTTVGESASLAGLGNKALSQPTDLSKVSDFTLLKPVANPDGSLVPVSAEFAQLMAMLEGGGGINPDDALNSLIGSLGQNPSPESLQTAIDAVLDQINLLNTTFEPVFDNLSGDVQNQFAAQNGLPSSDLGLSIFEDAGEVSTVLTDLLGTINVGANPQLDSLLNLDSTFDDIASLVGSLPDLDLSPVTDPVTDIVGGITDGIGGITDPVTDIVDDVVGGITDPVVDPIVDVITDVTDPVVDPIVDVITDVTDPVVDPIVDVITDVTDPVVDPIVDPILDPVTDITDPLLEPILDPITGGGGLLSGLSSSSSESDSGLLDSLSSGISSSAGSEGGALDGLLGSLDQNK</sequence>
<feature type="compositionally biased region" description="Basic and acidic residues" evidence="1">
    <location>
        <begin position="22"/>
        <end position="32"/>
    </location>
</feature>
<keyword evidence="3" id="KW-1185">Reference proteome</keyword>
<evidence type="ECO:0000256" key="1">
    <source>
        <dbReference type="SAM" id="MobiDB-lite"/>
    </source>
</evidence>
<evidence type="ECO:0000313" key="2">
    <source>
        <dbReference type="EMBL" id="QJR29893.1"/>
    </source>
</evidence>
<feature type="region of interest" description="Disordered" evidence="1">
    <location>
        <begin position="430"/>
        <end position="473"/>
    </location>
</feature>
<feature type="region of interest" description="Disordered" evidence="1">
    <location>
        <begin position="1"/>
        <end position="36"/>
    </location>
</feature>
<gene>
    <name evidence="2" type="ORF">HKT17_09300</name>
</gene>
<evidence type="ECO:0000313" key="3">
    <source>
        <dbReference type="Proteomes" id="UP000501130"/>
    </source>
</evidence>
<proteinExistence type="predicted"/>
<feature type="compositionally biased region" description="Low complexity" evidence="1">
    <location>
        <begin position="463"/>
        <end position="473"/>
    </location>
</feature>
<dbReference type="Proteomes" id="UP000501130">
    <property type="component" value="Chromosome"/>
</dbReference>
<name>A0ABX6N666_9BURK</name>
<reference evidence="2 3" key="1">
    <citation type="submission" date="2020-05" db="EMBL/GenBank/DDBJ databases">
        <title>Compete genome of Limnobacter sp. SAORIC-580.</title>
        <authorList>
            <person name="Song J."/>
            <person name="Cho J.-C."/>
        </authorList>
    </citation>
    <scope>NUCLEOTIDE SEQUENCE [LARGE SCALE GENOMIC DNA]</scope>
    <source>
        <strain evidence="2 3">SAORIC-580</strain>
    </source>
</reference>
<feature type="compositionally biased region" description="Low complexity" evidence="1">
    <location>
        <begin position="430"/>
        <end position="456"/>
    </location>
</feature>
<organism evidence="2 3">
    <name type="scientific">Limnobacter profundi</name>
    <dbReference type="NCBI Taxonomy" id="2732163"/>
    <lineage>
        <taxon>Bacteria</taxon>
        <taxon>Pseudomonadati</taxon>
        <taxon>Pseudomonadota</taxon>
        <taxon>Betaproteobacteria</taxon>
        <taxon>Burkholderiales</taxon>
        <taxon>Burkholderiaceae</taxon>
        <taxon>Limnobacter</taxon>
    </lineage>
</organism>
<accession>A0ABX6N666</accession>